<dbReference type="Proteomes" id="UP000014411">
    <property type="component" value="Unassembled WGS sequence"/>
</dbReference>
<feature type="non-terminal residue" evidence="1">
    <location>
        <position position="1"/>
    </location>
</feature>
<evidence type="ECO:0000313" key="1">
    <source>
        <dbReference type="EMBL" id="EPE93587.1"/>
    </source>
</evidence>
<protein>
    <submittedName>
        <fullName evidence="1">Recombinase</fullName>
    </submittedName>
</protein>
<accession>S3H2Y4</accession>
<gene>
    <name evidence="1" type="ORF">RGCCGE502_34949</name>
</gene>
<name>S3H2Y4_9HYPH</name>
<dbReference type="EMBL" id="AEYE02000056">
    <property type="protein sequence ID" value="EPE93587.1"/>
    <property type="molecule type" value="Genomic_DNA"/>
</dbReference>
<organism evidence="1 2">
    <name type="scientific">Rhizobium grahamii CCGE 502</name>
    <dbReference type="NCBI Taxonomy" id="990285"/>
    <lineage>
        <taxon>Bacteria</taxon>
        <taxon>Pseudomonadati</taxon>
        <taxon>Pseudomonadota</taxon>
        <taxon>Alphaproteobacteria</taxon>
        <taxon>Hyphomicrobiales</taxon>
        <taxon>Rhizobiaceae</taxon>
        <taxon>Rhizobium/Agrobacterium group</taxon>
        <taxon>Rhizobium</taxon>
    </lineage>
</organism>
<dbReference type="AlphaFoldDB" id="S3H2Y4"/>
<reference evidence="1 2" key="1">
    <citation type="journal article" date="2012" name="J. Bacteriol.">
        <title>Genome sequence of Rhizobium grahamii CCGE502, a broad-host-range symbiont with low nodulation competitiveness in Phaseolus vulgaris.</title>
        <authorList>
            <person name="Althabegoiti M.J."/>
            <person name="Lozano L."/>
            <person name="Torres-Tejerizo G."/>
            <person name="Ormeno-Orrillo E."/>
            <person name="Rogel M.A."/>
            <person name="Gonzalez V."/>
            <person name="Martinez-Romero E."/>
        </authorList>
    </citation>
    <scope>NUCLEOTIDE SEQUENCE [LARGE SCALE GENOMIC DNA]</scope>
    <source>
        <strain evidence="1 2">CCGE 502</strain>
    </source>
</reference>
<comment type="caution">
    <text evidence="1">The sequence shown here is derived from an EMBL/GenBank/DDBJ whole genome shotgun (WGS) entry which is preliminary data.</text>
</comment>
<dbReference type="HOGENOM" id="CLU_2818778_0_0_5"/>
<keyword evidence="2" id="KW-1185">Reference proteome</keyword>
<proteinExistence type="predicted"/>
<evidence type="ECO:0000313" key="2">
    <source>
        <dbReference type="Proteomes" id="UP000014411"/>
    </source>
</evidence>
<sequence length="67" mass="7850">RVTIPQRRDLRMRHFRLQARQRTNEDAKRQMMPTVRSFINKVVIGTPRGHQPATLEAYGLMHCSGAY</sequence>